<evidence type="ECO:0000256" key="1">
    <source>
        <dbReference type="SAM" id="Coils"/>
    </source>
</evidence>
<evidence type="ECO:0000313" key="2">
    <source>
        <dbReference type="EMBL" id="CAF1151347.1"/>
    </source>
</evidence>
<sequence length="278" mass="31758">MVINSDNVEVFMTNIEQFFRSNFDFDKLILSANEIVRMTKDEFVNRLTLFAGDDKSNEKKEKLDVLRIKLATHVITKLELKKNIMVQNRNKCSKMALDIWYLINSIVDEKPSNECIEILTKAKGYGLDQTFNEINVLENSNDGKKVLDAVFDIVRNLEESNKKILKAIESLTIENNQLRTKIDHLSKFKNFNILNSDNFGQVNQEGMSSTCTNSGVESLNEQNNTFSFVVKNGTPYYTQGNKSNSKIVVGSKQLSKLAAAFTIFDYFTSNWPNKTTQE</sequence>
<evidence type="ECO:0000313" key="3">
    <source>
        <dbReference type="Proteomes" id="UP000663879"/>
    </source>
</evidence>
<comment type="caution">
    <text evidence="2">The sequence shown here is derived from an EMBL/GenBank/DDBJ whole genome shotgun (WGS) entry which is preliminary data.</text>
</comment>
<dbReference type="AlphaFoldDB" id="A0A814SZM8"/>
<gene>
    <name evidence="2" type="ORF">OXX778_LOCUS23302</name>
</gene>
<dbReference type="EMBL" id="CAJNOC010011971">
    <property type="protein sequence ID" value="CAF1151347.1"/>
    <property type="molecule type" value="Genomic_DNA"/>
</dbReference>
<keyword evidence="3" id="KW-1185">Reference proteome</keyword>
<accession>A0A814SZM8</accession>
<reference evidence="2" key="1">
    <citation type="submission" date="2021-02" db="EMBL/GenBank/DDBJ databases">
        <authorList>
            <person name="Nowell W R."/>
        </authorList>
    </citation>
    <scope>NUCLEOTIDE SEQUENCE</scope>
    <source>
        <strain evidence="2">Ploen Becks lab</strain>
    </source>
</reference>
<feature type="coiled-coil region" evidence="1">
    <location>
        <begin position="154"/>
        <end position="181"/>
    </location>
</feature>
<dbReference type="Proteomes" id="UP000663879">
    <property type="component" value="Unassembled WGS sequence"/>
</dbReference>
<dbReference type="OrthoDB" id="10227938at2759"/>
<proteinExistence type="predicted"/>
<name>A0A814SZM8_9BILA</name>
<organism evidence="2 3">
    <name type="scientific">Brachionus calyciflorus</name>
    <dbReference type="NCBI Taxonomy" id="104777"/>
    <lineage>
        <taxon>Eukaryota</taxon>
        <taxon>Metazoa</taxon>
        <taxon>Spiralia</taxon>
        <taxon>Gnathifera</taxon>
        <taxon>Rotifera</taxon>
        <taxon>Eurotatoria</taxon>
        <taxon>Monogononta</taxon>
        <taxon>Pseudotrocha</taxon>
        <taxon>Ploima</taxon>
        <taxon>Brachionidae</taxon>
        <taxon>Brachionus</taxon>
    </lineage>
</organism>
<protein>
    <submittedName>
        <fullName evidence="2">Uncharacterized protein</fullName>
    </submittedName>
</protein>
<feature type="non-terminal residue" evidence="2">
    <location>
        <position position="278"/>
    </location>
</feature>
<keyword evidence="1" id="KW-0175">Coiled coil</keyword>